<keyword evidence="2" id="KW-1185">Reference proteome</keyword>
<name>A0ABV8F9F4_9ACTN</name>
<evidence type="ECO:0000313" key="1">
    <source>
        <dbReference type="EMBL" id="MFC3985318.1"/>
    </source>
</evidence>
<dbReference type="Proteomes" id="UP001595698">
    <property type="component" value="Unassembled WGS sequence"/>
</dbReference>
<evidence type="ECO:0000313" key="2">
    <source>
        <dbReference type="Proteomes" id="UP001595698"/>
    </source>
</evidence>
<accession>A0ABV8F9F4</accession>
<gene>
    <name evidence="1" type="ORF">ACFOYY_34670</name>
</gene>
<organism evidence="1 2">
    <name type="scientific">Streptosporangium jomthongense</name>
    <dbReference type="NCBI Taxonomy" id="1193683"/>
    <lineage>
        <taxon>Bacteria</taxon>
        <taxon>Bacillati</taxon>
        <taxon>Actinomycetota</taxon>
        <taxon>Actinomycetes</taxon>
        <taxon>Streptosporangiales</taxon>
        <taxon>Streptosporangiaceae</taxon>
        <taxon>Streptosporangium</taxon>
    </lineage>
</organism>
<reference evidence="2" key="1">
    <citation type="journal article" date="2019" name="Int. J. Syst. Evol. Microbiol.">
        <title>The Global Catalogue of Microorganisms (GCM) 10K type strain sequencing project: providing services to taxonomists for standard genome sequencing and annotation.</title>
        <authorList>
            <consortium name="The Broad Institute Genomics Platform"/>
            <consortium name="The Broad Institute Genome Sequencing Center for Infectious Disease"/>
            <person name="Wu L."/>
            <person name="Ma J."/>
        </authorList>
    </citation>
    <scope>NUCLEOTIDE SEQUENCE [LARGE SCALE GENOMIC DNA]</scope>
    <source>
        <strain evidence="2">TBRC 7912</strain>
    </source>
</reference>
<proteinExistence type="predicted"/>
<sequence>MTPGEQRERFDHLVRLGRTMHTLGACVVLVLPTAGEPVLEVRSASGTLARVIVIWRSGWAFTWRPWWARMWPGGKWVAAHADNAADVIMAEVGA</sequence>
<protein>
    <submittedName>
        <fullName evidence="1">Uncharacterized protein</fullName>
    </submittedName>
</protein>
<comment type="caution">
    <text evidence="1">The sequence shown here is derived from an EMBL/GenBank/DDBJ whole genome shotgun (WGS) entry which is preliminary data.</text>
</comment>
<dbReference type="EMBL" id="JBHSBC010000045">
    <property type="protein sequence ID" value="MFC3985318.1"/>
    <property type="molecule type" value="Genomic_DNA"/>
</dbReference>
<dbReference type="RefSeq" id="WP_362911524.1">
    <property type="nucleotide sequence ID" value="NZ_JBHSBC010000045.1"/>
</dbReference>